<evidence type="ECO:0000256" key="2">
    <source>
        <dbReference type="SAM" id="Phobius"/>
    </source>
</evidence>
<keyword evidence="1" id="KW-0129">CBS domain</keyword>
<dbReference type="CDD" id="cd04606">
    <property type="entry name" value="CBS_pair_Mg_transporter"/>
    <property type="match status" value="1"/>
</dbReference>
<dbReference type="InterPro" id="IPR006668">
    <property type="entry name" value="Mg_transptr_MgtE_intracell_dom"/>
</dbReference>
<feature type="transmembrane region" description="Helical" evidence="2">
    <location>
        <begin position="360"/>
        <end position="381"/>
    </location>
</feature>
<dbReference type="SMART" id="SM00116">
    <property type="entry name" value="CBS"/>
    <property type="match status" value="1"/>
</dbReference>
<dbReference type="AlphaFoldDB" id="A0A9K3PH56"/>
<dbReference type="InterPro" id="IPR006667">
    <property type="entry name" value="SLC41_membr_dom"/>
</dbReference>
<dbReference type="OrthoDB" id="48232at2759"/>
<dbReference type="PANTHER" id="PTHR41394:SF5">
    <property type="entry name" value="SLC41A_MGTE INTEGRAL MEMBRANE DOMAIN-CONTAINING PROTEIN"/>
    <property type="match status" value="1"/>
</dbReference>
<keyword evidence="2" id="KW-0472">Membrane</keyword>
<dbReference type="Proteomes" id="UP000693970">
    <property type="component" value="Unassembled WGS sequence"/>
</dbReference>
<comment type="caution">
    <text evidence="4">The sequence shown here is derived from an EMBL/GenBank/DDBJ whole genome shotgun (WGS) entry which is preliminary data.</text>
</comment>
<evidence type="ECO:0000256" key="1">
    <source>
        <dbReference type="PROSITE-ProRule" id="PRU00703"/>
    </source>
</evidence>
<organism evidence="4 5">
    <name type="scientific">Nitzschia inconspicua</name>
    <dbReference type="NCBI Taxonomy" id="303405"/>
    <lineage>
        <taxon>Eukaryota</taxon>
        <taxon>Sar</taxon>
        <taxon>Stramenopiles</taxon>
        <taxon>Ochrophyta</taxon>
        <taxon>Bacillariophyta</taxon>
        <taxon>Bacillariophyceae</taxon>
        <taxon>Bacillariophycidae</taxon>
        <taxon>Bacillariales</taxon>
        <taxon>Bacillariaceae</taxon>
        <taxon>Nitzschia</taxon>
    </lineage>
</organism>
<evidence type="ECO:0000313" key="4">
    <source>
        <dbReference type="EMBL" id="KAG7347035.1"/>
    </source>
</evidence>
<dbReference type="Pfam" id="PF01769">
    <property type="entry name" value="MgtE"/>
    <property type="match status" value="1"/>
</dbReference>
<dbReference type="InterPro" id="IPR000644">
    <property type="entry name" value="CBS_dom"/>
</dbReference>
<sequence>MLLDATAVEGRTRQFVELLDEGNVDQAVLVSREIPPIEVGLIVVELTSDVAVSFCKAAGMMYSAVFLDPLPARRIAKFLSSLPEKEAMDLCRALPANGIADVLVDMDNGWRDRFLEYLPEAQSETVKRLSSYENDVVGAIMSSDFIAARSGASVPMLRETIKTLPKGRSPREPFVFVLDAGDRLCGMISWKDLLQGSEQSTVNDIMVTNVVAVRDTDKAMEAAHIYQKRGLSVLPVVNKEDHLVGVVSLEEALELLAHEAVNTYPFCGQDDESTFTPVVGSIRRRLPWMSLNVFLNLGAVAIISGFEETIEELPIIAAFLPMITDMGGNVGIQALSVSIRSIALKEADFSDIFYSIRKECFVGIINGSSLGVLFGLIVILFEKNWMLALAAGLALGINVLLACLVGGCMPFLVKKCGLDPAMVTGPLLTTITDCTGVIVYLGLTQGLLSYIISNE</sequence>
<dbReference type="Pfam" id="PF03448">
    <property type="entry name" value="MgtE_N"/>
    <property type="match status" value="1"/>
</dbReference>
<keyword evidence="2" id="KW-1133">Transmembrane helix</keyword>
<dbReference type="EMBL" id="JAGRRH010000021">
    <property type="protein sequence ID" value="KAG7347035.1"/>
    <property type="molecule type" value="Genomic_DNA"/>
</dbReference>
<evidence type="ECO:0000313" key="5">
    <source>
        <dbReference type="Proteomes" id="UP000693970"/>
    </source>
</evidence>
<feature type="transmembrane region" description="Helical" evidence="2">
    <location>
        <begin position="387"/>
        <end position="413"/>
    </location>
</feature>
<keyword evidence="5" id="KW-1185">Reference proteome</keyword>
<dbReference type="Pfam" id="PF00571">
    <property type="entry name" value="CBS"/>
    <property type="match status" value="1"/>
</dbReference>
<reference evidence="4" key="1">
    <citation type="journal article" date="2021" name="Sci. Rep.">
        <title>Diploid genomic architecture of Nitzschia inconspicua, an elite biomass production diatom.</title>
        <authorList>
            <person name="Oliver A."/>
            <person name="Podell S."/>
            <person name="Pinowska A."/>
            <person name="Traller J.C."/>
            <person name="Smith S.R."/>
            <person name="McClure R."/>
            <person name="Beliaev A."/>
            <person name="Bohutskyi P."/>
            <person name="Hill E.A."/>
            <person name="Rabines A."/>
            <person name="Zheng H."/>
            <person name="Allen L.Z."/>
            <person name="Kuo A."/>
            <person name="Grigoriev I.V."/>
            <person name="Allen A.E."/>
            <person name="Hazlebeck D."/>
            <person name="Allen E.E."/>
        </authorList>
    </citation>
    <scope>NUCLEOTIDE SEQUENCE</scope>
    <source>
        <strain evidence="4">Hildebrandi</strain>
    </source>
</reference>
<reference evidence="4" key="2">
    <citation type="submission" date="2021-04" db="EMBL/GenBank/DDBJ databases">
        <authorList>
            <person name="Podell S."/>
        </authorList>
    </citation>
    <scope>NUCLEOTIDE SEQUENCE</scope>
    <source>
        <strain evidence="4">Hildebrandi</strain>
    </source>
</reference>
<protein>
    <submittedName>
        <fullName evidence="4">Magnesium transporter</fullName>
    </submittedName>
</protein>
<feature type="transmembrane region" description="Helical" evidence="2">
    <location>
        <begin position="425"/>
        <end position="452"/>
    </location>
</feature>
<dbReference type="PROSITE" id="PS51371">
    <property type="entry name" value="CBS"/>
    <property type="match status" value="1"/>
</dbReference>
<feature type="domain" description="CBS" evidence="3">
    <location>
        <begin position="206"/>
        <end position="263"/>
    </location>
</feature>
<gene>
    <name evidence="4" type="ORF">IV203_006104</name>
</gene>
<dbReference type="PANTHER" id="PTHR41394">
    <property type="entry name" value="MAGNESIUM TRANSPORTER MGTE"/>
    <property type="match status" value="1"/>
</dbReference>
<keyword evidence="2" id="KW-0812">Transmembrane</keyword>
<proteinExistence type="predicted"/>
<evidence type="ECO:0000259" key="3">
    <source>
        <dbReference type="PROSITE" id="PS51371"/>
    </source>
</evidence>
<name>A0A9K3PH56_9STRA</name>
<accession>A0A9K3PH56</accession>
<dbReference type="GO" id="GO:0008324">
    <property type="term" value="F:monoatomic cation transmembrane transporter activity"/>
    <property type="evidence" value="ECO:0007669"/>
    <property type="project" value="InterPro"/>
</dbReference>